<comment type="caution">
    <text evidence="1">The sequence shown here is derived from an EMBL/GenBank/DDBJ whole genome shotgun (WGS) entry which is preliminary data.</text>
</comment>
<dbReference type="Proteomes" id="UP001597191">
    <property type="component" value="Unassembled WGS sequence"/>
</dbReference>
<name>A0ABW4BP45_9LACO</name>
<evidence type="ECO:0000313" key="1">
    <source>
        <dbReference type="EMBL" id="MFD1411428.1"/>
    </source>
</evidence>
<organism evidence="1 2">
    <name type="scientific">Lapidilactobacillus gannanensis</name>
    <dbReference type="NCBI Taxonomy" id="2486002"/>
    <lineage>
        <taxon>Bacteria</taxon>
        <taxon>Bacillati</taxon>
        <taxon>Bacillota</taxon>
        <taxon>Bacilli</taxon>
        <taxon>Lactobacillales</taxon>
        <taxon>Lactobacillaceae</taxon>
        <taxon>Lapidilactobacillus</taxon>
    </lineage>
</organism>
<gene>
    <name evidence="1" type="ORF">ACFQ4R_07505</name>
</gene>
<evidence type="ECO:0008006" key="3">
    <source>
        <dbReference type="Google" id="ProtNLM"/>
    </source>
</evidence>
<reference evidence="2" key="1">
    <citation type="journal article" date="2019" name="Int. J. Syst. Evol. Microbiol.">
        <title>The Global Catalogue of Microorganisms (GCM) 10K type strain sequencing project: providing services to taxonomists for standard genome sequencing and annotation.</title>
        <authorList>
            <consortium name="The Broad Institute Genomics Platform"/>
            <consortium name="The Broad Institute Genome Sequencing Center for Infectious Disease"/>
            <person name="Wu L."/>
            <person name="Ma J."/>
        </authorList>
    </citation>
    <scope>NUCLEOTIDE SEQUENCE [LARGE SCALE GENOMIC DNA]</scope>
    <source>
        <strain evidence="2">CCM 8937</strain>
    </source>
</reference>
<accession>A0ABW4BP45</accession>
<dbReference type="EMBL" id="JBHTOH010000074">
    <property type="protein sequence ID" value="MFD1411428.1"/>
    <property type="molecule type" value="Genomic_DNA"/>
</dbReference>
<proteinExistence type="predicted"/>
<dbReference type="RefSeq" id="WP_379880699.1">
    <property type="nucleotide sequence ID" value="NZ_JBHTOH010000074.1"/>
</dbReference>
<sequence>MSKFKAAVTLIARVTAALKVGWTRLKTIAVASPTGLLKIKGAALF</sequence>
<protein>
    <recommendedName>
        <fullName evidence="3">Transposase</fullName>
    </recommendedName>
</protein>
<evidence type="ECO:0000313" key="2">
    <source>
        <dbReference type="Proteomes" id="UP001597191"/>
    </source>
</evidence>
<keyword evidence="2" id="KW-1185">Reference proteome</keyword>